<keyword evidence="10" id="KW-0131">Cell cycle</keyword>
<dbReference type="FunFam" id="3.40.50.300:FF:000385">
    <property type="entry name" value="Structural maintenance of chromosomes 2"/>
    <property type="match status" value="1"/>
</dbReference>
<evidence type="ECO:0000313" key="15">
    <source>
        <dbReference type="Proteomes" id="UP000070444"/>
    </source>
</evidence>
<sequence length="1181" mass="133861">MYIEEVILDGFKSYASRTHIKAWDPEFTAITGLNGSGKSNILDAICFVLGISNLTHVRVNNLQELIYKRGQAGISKASVTIVFNNNDTSKSPIGYEQYKQITVTRQIMVGGRNKYIVNGHNAQQQAVTNLFQSVQLNVNNPHFLIMQGKITKVLNMKPPEILAMIEEAAGTRMFEERKEKAFKTIVKKEKKLQELLTILNEEIGPKLEKLRAEKRAYLDYQKIEIEYDRMKRLIVAHQYYSNAQFIQSNESESSNNVRLAEKLKSELDMVLKQIPSIESEIQRLTDQLNNSGSNTSKLSSKLKQLSNDIVRMQTQADIKSSTLNEENNNLAQMKSGVSEARAALEEKTNIKQSHQAEYEQIKTNYDLQFQKVQNMEDLLQSLKTGISSKEGQGTGFMDQIRIAQGEATQAATQIQQAKIKDTHLASELEKCQRNVNNALNENQTTIAKRDQAKTELDKLQSNLDSLNFQPEIEKKLVETRSAMQSQLKVLQRDYNAISSKISNLDFSYSDPHPNFDRSQVRGLVAELISLDSGNSKFSTALEICAGGRLYNVVVENESVGALLLEKGKLRKKVTIIPLNKIKPYIASDQAVNTASSIAPGKVNLALTLVGYNNDVSKALEYVFGNTFICDDPSTANMVTFNDRVKTKSVTLDGDVYDPSGTLQGGSKPQSSGILIQINEMNEIKKKISHLTKEIEHTTEQINQLNQVSSNYKALSQKIDLKKHEINLYEKQISTSSHSNIENRIKAIIEERQTLSLQTQSLETKRKAAIQETSRLEIEMNDFNSNKTTKLQDMEKQLSNERSTLEKVTKTYKQAEAEYTTLQLEIEQLQADLASSEAQLSEAESNFASLQSEDREIKSSIQEYQTQYNSMKSELQKLTAARKQEDREIKELEELKRTRVNEEADLQVKIKKVTYSIDRSQQQEQQAQKIVQQLDSEYDWISAQKDQFGQPNTQYDFSKFDIEDCTQQLQVLEERYNLLRKKINAKVMNTIDSVEKQESTLKNMLNTIKRDKNKIEDTIHSLDDYKKEALHNTWTKVSSDFGMIFSELLPGNLSKLEPPPGQTLMDGLEVRVNLGGVWKHSLTELSGGQRSLIALSLILSLLQFKPAPMYILDEIDAALDLSHTQNIGQLLRTRFKGSQFIVVSLKDGMFNNANVLFKARFKDGISVVERNSQNRSDKNKSR</sequence>
<dbReference type="SUPFAM" id="SSF52540">
    <property type="entry name" value="P-loop containing nucleoside triphosphate hydrolases"/>
    <property type="match status" value="1"/>
</dbReference>
<evidence type="ECO:0000256" key="12">
    <source>
        <dbReference type="SAM" id="Coils"/>
    </source>
</evidence>
<dbReference type="FunFam" id="3.40.50.300:FF:000278">
    <property type="entry name" value="Structural maintenance of chromosomes 2"/>
    <property type="match status" value="1"/>
</dbReference>
<evidence type="ECO:0000256" key="3">
    <source>
        <dbReference type="ARBA" id="ARBA00022618"/>
    </source>
</evidence>
<keyword evidence="4" id="KW-0547">Nucleotide-binding</keyword>
<feature type="coiled-coil region" evidence="12">
    <location>
        <begin position="790"/>
        <end position="936"/>
    </location>
</feature>
<feature type="coiled-coil region" evidence="12">
    <location>
        <begin position="961"/>
        <end position="1027"/>
    </location>
</feature>
<dbReference type="InterPro" id="IPR003395">
    <property type="entry name" value="RecF/RecN/SMC_N"/>
</dbReference>
<evidence type="ECO:0000256" key="4">
    <source>
        <dbReference type="ARBA" id="ARBA00022741"/>
    </source>
</evidence>
<dbReference type="InterPro" id="IPR027417">
    <property type="entry name" value="P-loop_NTPase"/>
</dbReference>
<dbReference type="PIRSF" id="PIRSF005719">
    <property type="entry name" value="SMC"/>
    <property type="match status" value="1"/>
</dbReference>
<evidence type="ECO:0000256" key="2">
    <source>
        <dbReference type="ARBA" id="ARBA00005231"/>
    </source>
</evidence>
<dbReference type="GO" id="GO:0005694">
    <property type="term" value="C:chromosome"/>
    <property type="evidence" value="ECO:0007669"/>
    <property type="project" value="InterPro"/>
</dbReference>
<dbReference type="PANTHER" id="PTHR43977">
    <property type="entry name" value="STRUCTURAL MAINTENANCE OF CHROMOSOMES PROTEIN 3"/>
    <property type="match status" value="1"/>
</dbReference>
<dbReference type="InterPro" id="IPR024704">
    <property type="entry name" value="SMC"/>
</dbReference>
<evidence type="ECO:0000313" key="14">
    <source>
        <dbReference type="EMBL" id="KXN67152.1"/>
    </source>
</evidence>
<keyword evidence="6" id="KW-0067">ATP-binding</keyword>
<dbReference type="SMART" id="SM00968">
    <property type="entry name" value="SMC_hinge"/>
    <property type="match status" value="1"/>
</dbReference>
<feature type="coiled-coil region" evidence="12">
    <location>
        <begin position="428"/>
        <end position="469"/>
    </location>
</feature>
<dbReference type="GO" id="GO:0051301">
    <property type="term" value="P:cell division"/>
    <property type="evidence" value="ECO:0007669"/>
    <property type="project" value="UniProtKB-KW"/>
</dbReference>
<dbReference type="Gene3D" id="3.40.50.300">
    <property type="entry name" value="P-loop containing nucleotide triphosphate hydrolases"/>
    <property type="match status" value="2"/>
</dbReference>
<evidence type="ECO:0000256" key="7">
    <source>
        <dbReference type="ARBA" id="ARBA00023054"/>
    </source>
</evidence>
<feature type="domain" description="SMC hinge" evidence="13">
    <location>
        <begin position="518"/>
        <end position="639"/>
    </location>
</feature>
<dbReference type="Gene3D" id="1.20.1060.20">
    <property type="match status" value="1"/>
</dbReference>
<evidence type="ECO:0000256" key="9">
    <source>
        <dbReference type="ARBA" id="ARBA00023242"/>
    </source>
</evidence>
<dbReference type="Proteomes" id="UP000070444">
    <property type="component" value="Unassembled WGS sequence"/>
</dbReference>
<dbReference type="Pfam" id="PF06470">
    <property type="entry name" value="SMC_hinge"/>
    <property type="match status" value="1"/>
</dbReference>
<dbReference type="AlphaFoldDB" id="A0A137NWN9"/>
<dbReference type="Gene3D" id="3.30.70.1620">
    <property type="match status" value="1"/>
</dbReference>
<evidence type="ECO:0000256" key="8">
    <source>
        <dbReference type="ARBA" id="ARBA00023067"/>
    </source>
</evidence>
<feature type="coiled-coil region" evidence="12">
    <location>
        <begin position="323"/>
        <end position="364"/>
    </location>
</feature>
<dbReference type="CDD" id="cd03273">
    <property type="entry name" value="ABC_SMC2_euk"/>
    <property type="match status" value="1"/>
</dbReference>
<evidence type="ECO:0000259" key="13">
    <source>
        <dbReference type="SMART" id="SM00968"/>
    </source>
</evidence>
<evidence type="ECO:0000256" key="6">
    <source>
        <dbReference type="ARBA" id="ARBA00022840"/>
    </source>
</evidence>
<dbReference type="GO" id="GO:0005634">
    <property type="term" value="C:nucleus"/>
    <property type="evidence" value="ECO:0007669"/>
    <property type="project" value="UniProtKB-SubCell"/>
</dbReference>
<protein>
    <recommendedName>
        <fullName evidence="11">Structural maintenance of chromosomes protein</fullName>
    </recommendedName>
</protein>
<dbReference type="OMA" id="THNKIAM"/>
<dbReference type="GO" id="GO:0005524">
    <property type="term" value="F:ATP binding"/>
    <property type="evidence" value="ECO:0007669"/>
    <property type="project" value="UniProtKB-KW"/>
</dbReference>
<feature type="coiled-coil region" evidence="12">
    <location>
        <begin position="680"/>
        <end position="731"/>
    </location>
</feature>
<comment type="subcellular location">
    <subcellularLocation>
        <location evidence="1 11">Nucleus</location>
    </subcellularLocation>
</comment>
<proteinExistence type="inferred from homology"/>
<dbReference type="OrthoDB" id="10255539at2759"/>
<dbReference type="InterPro" id="IPR036277">
    <property type="entry name" value="SMC_hinge_sf"/>
</dbReference>
<keyword evidence="15" id="KW-1185">Reference proteome</keyword>
<organism evidence="14 15">
    <name type="scientific">Conidiobolus coronatus (strain ATCC 28846 / CBS 209.66 / NRRL 28638)</name>
    <name type="common">Delacroixia coronata</name>
    <dbReference type="NCBI Taxonomy" id="796925"/>
    <lineage>
        <taxon>Eukaryota</taxon>
        <taxon>Fungi</taxon>
        <taxon>Fungi incertae sedis</taxon>
        <taxon>Zoopagomycota</taxon>
        <taxon>Entomophthoromycotina</taxon>
        <taxon>Entomophthoromycetes</taxon>
        <taxon>Entomophthorales</taxon>
        <taxon>Ancylistaceae</taxon>
        <taxon>Conidiobolus</taxon>
    </lineage>
</organism>
<dbReference type="InterPro" id="IPR010935">
    <property type="entry name" value="SMC_hinge"/>
</dbReference>
<keyword evidence="3" id="KW-0132">Cell division</keyword>
<dbReference type="EMBL" id="KQ964656">
    <property type="protein sequence ID" value="KXN67152.1"/>
    <property type="molecule type" value="Genomic_DNA"/>
</dbReference>
<comment type="similarity">
    <text evidence="2">Belongs to the SMC family. SMC2 subfamily.</text>
</comment>
<keyword evidence="8" id="KW-0226">DNA condensation</keyword>
<dbReference type="GO" id="GO:0016887">
    <property type="term" value="F:ATP hydrolysis activity"/>
    <property type="evidence" value="ECO:0007669"/>
    <property type="project" value="InterPro"/>
</dbReference>
<keyword evidence="9 11" id="KW-0539">Nucleus</keyword>
<name>A0A137NWN9_CONC2</name>
<evidence type="ECO:0000256" key="1">
    <source>
        <dbReference type="ARBA" id="ARBA00004123"/>
    </source>
</evidence>
<dbReference type="InterPro" id="IPR027120">
    <property type="entry name" value="Smc2_ABC"/>
</dbReference>
<reference evidence="14 15" key="1">
    <citation type="journal article" date="2015" name="Genome Biol. Evol.">
        <title>Phylogenomic analyses indicate that early fungi evolved digesting cell walls of algal ancestors of land plants.</title>
        <authorList>
            <person name="Chang Y."/>
            <person name="Wang S."/>
            <person name="Sekimoto S."/>
            <person name="Aerts A.L."/>
            <person name="Choi C."/>
            <person name="Clum A."/>
            <person name="LaButti K.M."/>
            <person name="Lindquist E.A."/>
            <person name="Yee Ngan C."/>
            <person name="Ohm R.A."/>
            <person name="Salamov A.A."/>
            <person name="Grigoriev I.V."/>
            <person name="Spatafora J.W."/>
            <person name="Berbee M.L."/>
        </authorList>
    </citation>
    <scope>NUCLEOTIDE SEQUENCE [LARGE SCALE GENOMIC DNA]</scope>
    <source>
        <strain evidence="14 15">NRRL 28638</strain>
    </source>
</reference>
<dbReference type="Pfam" id="PF02463">
    <property type="entry name" value="SMC_N"/>
    <property type="match status" value="1"/>
</dbReference>
<accession>A0A137NWN9</accession>
<dbReference type="SUPFAM" id="SSF75553">
    <property type="entry name" value="Smc hinge domain"/>
    <property type="match status" value="1"/>
</dbReference>
<evidence type="ECO:0000256" key="5">
    <source>
        <dbReference type="ARBA" id="ARBA00022776"/>
    </source>
</evidence>
<keyword evidence="5" id="KW-0498">Mitosis</keyword>
<evidence type="ECO:0000256" key="10">
    <source>
        <dbReference type="ARBA" id="ARBA00023306"/>
    </source>
</evidence>
<gene>
    <name evidence="14" type="ORF">CONCODRAFT_10830</name>
</gene>
<keyword evidence="7 12" id="KW-0175">Coiled coil</keyword>
<dbReference type="GO" id="GO:0007076">
    <property type="term" value="P:mitotic chromosome condensation"/>
    <property type="evidence" value="ECO:0007669"/>
    <property type="project" value="UniProtKB-ARBA"/>
</dbReference>
<evidence type="ECO:0000256" key="11">
    <source>
        <dbReference type="PIRNR" id="PIRNR005719"/>
    </source>
</evidence>
<dbReference type="STRING" id="796925.A0A137NWN9"/>